<reference evidence="17" key="1">
    <citation type="submission" date="2020-10" db="EMBL/GenBank/DDBJ databases">
        <authorList>
            <person name="Gilroy R."/>
        </authorList>
    </citation>
    <scope>NUCLEOTIDE SEQUENCE</scope>
    <source>
        <strain evidence="17">14700</strain>
    </source>
</reference>
<gene>
    <name evidence="17" type="ORF">IAA72_08100</name>
</gene>
<dbReference type="GO" id="GO:0005886">
    <property type="term" value="C:plasma membrane"/>
    <property type="evidence" value="ECO:0007669"/>
    <property type="project" value="TreeGrafter"/>
</dbReference>
<name>A0A9D9NDZ9_9SPIO</name>
<evidence type="ECO:0000256" key="2">
    <source>
        <dbReference type="ARBA" id="ARBA00022676"/>
    </source>
</evidence>
<feature type="transmembrane region" description="Helical" evidence="16">
    <location>
        <begin position="64"/>
        <end position="84"/>
    </location>
</feature>
<dbReference type="GO" id="GO:0008360">
    <property type="term" value="P:regulation of cell shape"/>
    <property type="evidence" value="ECO:0007669"/>
    <property type="project" value="UniProtKB-KW"/>
</dbReference>
<feature type="transmembrane region" description="Helical" evidence="16">
    <location>
        <begin position="355"/>
        <end position="378"/>
    </location>
</feature>
<keyword evidence="7 16" id="KW-1133">Transmembrane helix</keyword>
<feature type="transmembrane region" description="Helical" evidence="16">
    <location>
        <begin position="31"/>
        <end position="52"/>
    </location>
</feature>
<dbReference type="GO" id="GO:0008955">
    <property type="term" value="F:peptidoglycan glycosyltransferase activity"/>
    <property type="evidence" value="ECO:0007669"/>
    <property type="project" value="UniProtKB-EC"/>
</dbReference>
<feature type="transmembrane region" description="Helical" evidence="16">
    <location>
        <begin position="96"/>
        <end position="116"/>
    </location>
</feature>
<keyword evidence="3" id="KW-0808">Transferase</keyword>
<evidence type="ECO:0000256" key="6">
    <source>
        <dbReference type="ARBA" id="ARBA00022984"/>
    </source>
</evidence>
<evidence type="ECO:0000256" key="7">
    <source>
        <dbReference type="ARBA" id="ARBA00022989"/>
    </source>
</evidence>
<accession>A0A9D9NDZ9</accession>
<feature type="transmembrane region" description="Helical" evidence="16">
    <location>
        <begin position="159"/>
        <end position="189"/>
    </location>
</feature>
<comment type="subcellular location">
    <subcellularLocation>
        <location evidence="1">Membrane</location>
        <topology evidence="1">Multi-pass membrane protein</topology>
    </subcellularLocation>
</comment>
<evidence type="ECO:0000256" key="1">
    <source>
        <dbReference type="ARBA" id="ARBA00004141"/>
    </source>
</evidence>
<evidence type="ECO:0000256" key="9">
    <source>
        <dbReference type="ARBA" id="ARBA00032370"/>
    </source>
</evidence>
<evidence type="ECO:0000256" key="15">
    <source>
        <dbReference type="ARBA" id="ARBA00049902"/>
    </source>
</evidence>
<protein>
    <recommendedName>
        <fullName evidence="12">Probable peptidoglycan glycosyltransferase FtsW</fullName>
        <ecNumber evidence="14">2.4.99.28</ecNumber>
    </recommendedName>
    <alternativeName>
        <fullName evidence="13">Cell division protein FtsW</fullName>
    </alternativeName>
    <alternativeName>
        <fullName evidence="10">Cell wall polymerase</fullName>
    </alternativeName>
    <alternativeName>
        <fullName evidence="9">Peptidoglycan polymerase</fullName>
    </alternativeName>
</protein>
<comment type="caution">
    <text evidence="17">The sequence shown here is derived from an EMBL/GenBank/DDBJ whole genome shotgun (WGS) entry which is preliminary data.</text>
</comment>
<evidence type="ECO:0000313" key="18">
    <source>
        <dbReference type="Proteomes" id="UP000810292"/>
    </source>
</evidence>
<feature type="transmembrane region" description="Helical" evidence="16">
    <location>
        <begin position="319"/>
        <end position="343"/>
    </location>
</feature>
<keyword evidence="2" id="KW-0328">Glycosyltransferase</keyword>
<feature type="transmembrane region" description="Helical" evidence="16">
    <location>
        <begin position="286"/>
        <end position="307"/>
    </location>
</feature>
<organism evidence="17 18">
    <name type="scientific">Candidatus Ornithospirochaeta stercoravium</name>
    <dbReference type="NCBI Taxonomy" id="2840897"/>
    <lineage>
        <taxon>Bacteria</taxon>
        <taxon>Pseudomonadati</taxon>
        <taxon>Spirochaetota</taxon>
        <taxon>Spirochaetia</taxon>
        <taxon>Spirochaetales</taxon>
        <taxon>Spirochaetaceae</taxon>
        <taxon>Spirochaetaceae incertae sedis</taxon>
        <taxon>Candidatus Ornithospirochaeta</taxon>
    </lineage>
</organism>
<evidence type="ECO:0000313" key="17">
    <source>
        <dbReference type="EMBL" id="MBO8469730.1"/>
    </source>
</evidence>
<keyword evidence="5" id="KW-0133">Cell shape</keyword>
<dbReference type="PANTHER" id="PTHR30474:SF2">
    <property type="entry name" value="PEPTIDOGLYCAN GLYCOSYLTRANSFERASE FTSW-RELATED"/>
    <property type="match status" value="1"/>
</dbReference>
<dbReference type="GO" id="GO:0015648">
    <property type="term" value="F:lipid-linked peptidoglycan transporter activity"/>
    <property type="evidence" value="ECO:0007669"/>
    <property type="project" value="TreeGrafter"/>
</dbReference>
<comment type="catalytic activity">
    <reaction evidence="15">
        <text>[GlcNAc-(1-&gt;4)-Mur2Ac(oyl-L-Ala-gamma-D-Glu-L-Lys-D-Ala-D-Ala)](n)-di-trans,octa-cis-undecaprenyl diphosphate + beta-D-GlcNAc-(1-&gt;4)-Mur2Ac(oyl-L-Ala-gamma-D-Glu-L-Lys-D-Ala-D-Ala)-di-trans,octa-cis-undecaprenyl diphosphate = [GlcNAc-(1-&gt;4)-Mur2Ac(oyl-L-Ala-gamma-D-Glu-L-Lys-D-Ala-D-Ala)](n+1)-di-trans,octa-cis-undecaprenyl diphosphate + di-trans,octa-cis-undecaprenyl diphosphate + H(+)</text>
        <dbReference type="Rhea" id="RHEA:23708"/>
        <dbReference type="Rhea" id="RHEA-COMP:9602"/>
        <dbReference type="Rhea" id="RHEA-COMP:9603"/>
        <dbReference type="ChEBI" id="CHEBI:15378"/>
        <dbReference type="ChEBI" id="CHEBI:58405"/>
        <dbReference type="ChEBI" id="CHEBI:60033"/>
        <dbReference type="ChEBI" id="CHEBI:78435"/>
        <dbReference type="EC" id="2.4.99.28"/>
    </reaction>
</comment>
<keyword evidence="8 16" id="KW-0472">Membrane</keyword>
<dbReference type="GO" id="GO:0032153">
    <property type="term" value="C:cell division site"/>
    <property type="evidence" value="ECO:0007669"/>
    <property type="project" value="TreeGrafter"/>
</dbReference>
<dbReference type="PANTHER" id="PTHR30474">
    <property type="entry name" value="CELL CYCLE PROTEIN"/>
    <property type="match status" value="1"/>
</dbReference>
<evidence type="ECO:0000256" key="10">
    <source>
        <dbReference type="ARBA" id="ARBA00033270"/>
    </source>
</evidence>
<evidence type="ECO:0000256" key="16">
    <source>
        <dbReference type="SAM" id="Phobius"/>
    </source>
</evidence>
<evidence type="ECO:0000256" key="13">
    <source>
        <dbReference type="ARBA" id="ARBA00041418"/>
    </source>
</evidence>
<feature type="transmembrane region" description="Helical" evidence="16">
    <location>
        <begin position="201"/>
        <end position="223"/>
    </location>
</feature>
<proteinExistence type="inferred from homology"/>
<evidence type="ECO:0000256" key="12">
    <source>
        <dbReference type="ARBA" id="ARBA00041185"/>
    </source>
</evidence>
<dbReference type="GO" id="GO:0051301">
    <property type="term" value="P:cell division"/>
    <property type="evidence" value="ECO:0007669"/>
    <property type="project" value="InterPro"/>
</dbReference>
<dbReference type="Pfam" id="PF01098">
    <property type="entry name" value="FTSW_RODA_SPOVE"/>
    <property type="match status" value="1"/>
</dbReference>
<dbReference type="InterPro" id="IPR001182">
    <property type="entry name" value="FtsW/RodA"/>
</dbReference>
<keyword evidence="6" id="KW-0573">Peptidoglycan synthesis</keyword>
<evidence type="ECO:0000256" key="11">
    <source>
        <dbReference type="ARBA" id="ARBA00038053"/>
    </source>
</evidence>
<dbReference type="EMBL" id="JADIMF010000136">
    <property type="protein sequence ID" value="MBO8469730.1"/>
    <property type="molecule type" value="Genomic_DNA"/>
</dbReference>
<evidence type="ECO:0000256" key="4">
    <source>
        <dbReference type="ARBA" id="ARBA00022692"/>
    </source>
</evidence>
<evidence type="ECO:0000256" key="5">
    <source>
        <dbReference type="ARBA" id="ARBA00022960"/>
    </source>
</evidence>
<evidence type="ECO:0000256" key="8">
    <source>
        <dbReference type="ARBA" id="ARBA00023136"/>
    </source>
</evidence>
<evidence type="ECO:0000256" key="3">
    <source>
        <dbReference type="ARBA" id="ARBA00022679"/>
    </source>
</evidence>
<dbReference type="EC" id="2.4.99.28" evidence="14"/>
<comment type="similarity">
    <text evidence="11">Belongs to the SEDS family. FtsW subfamily.</text>
</comment>
<dbReference type="AlphaFoldDB" id="A0A9D9NDZ9"/>
<dbReference type="GO" id="GO:0009252">
    <property type="term" value="P:peptidoglycan biosynthetic process"/>
    <property type="evidence" value="ECO:0007669"/>
    <property type="project" value="UniProtKB-KW"/>
</dbReference>
<dbReference type="Proteomes" id="UP000810292">
    <property type="component" value="Unassembled WGS sequence"/>
</dbReference>
<sequence length="389" mass="42127">MPSSGSNSYDDLLLIEEQRKEKESSGSLSPFTYLCIALIIALFGLIVLYSSSYGKALSEGHPHYFYFIRNAIAAASGLVAGSLFSTINLKKVKKAYIVFMPLSLISLIIQLIPGFASGYSLLIGGHELHSAPSFGLFALIFIIAGLFPDESDETRSYLLPSVIIALYLLLILFTGGIGWYVLSVIITILSLRVKGVRISALILLFLFAFVILAGAVFIDYSLLSPVAFSLFPVSDPELYNQALIASRSAIAEGGIAGSGLGRGIYKLGTLSSPESTFIFASLSEEMGLVGTLWTIFLFVLIGILGYRSCLRSVRKKDRSAGVIAIGLSFSMVLCAFASMAYAAGVLPFPGILMPFFSYGIFGEFLSVFSAVILYRFIYVSGREGRYEKK</sequence>
<evidence type="ECO:0000256" key="14">
    <source>
        <dbReference type="ARBA" id="ARBA00044770"/>
    </source>
</evidence>
<feature type="transmembrane region" description="Helical" evidence="16">
    <location>
        <begin position="128"/>
        <end position="147"/>
    </location>
</feature>
<reference evidence="17" key="2">
    <citation type="journal article" date="2021" name="PeerJ">
        <title>Extensive microbial diversity within the chicken gut microbiome revealed by metagenomics and culture.</title>
        <authorList>
            <person name="Gilroy R."/>
            <person name="Ravi A."/>
            <person name="Getino M."/>
            <person name="Pursley I."/>
            <person name="Horton D.L."/>
            <person name="Alikhan N.F."/>
            <person name="Baker D."/>
            <person name="Gharbi K."/>
            <person name="Hall N."/>
            <person name="Watson M."/>
            <person name="Adriaenssens E.M."/>
            <person name="Foster-Nyarko E."/>
            <person name="Jarju S."/>
            <person name="Secka A."/>
            <person name="Antonio M."/>
            <person name="Oren A."/>
            <person name="Chaudhuri R.R."/>
            <person name="La Ragione R."/>
            <person name="Hildebrand F."/>
            <person name="Pallen M.J."/>
        </authorList>
    </citation>
    <scope>NUCLEOTIDE SEQUENCE</scope>
    <source>
        <strain evidence="17">14700</strain>
    </source>
</reference>
<keyword evidence="4 16" id="KW-0812">Transmembrane</keyword>